<dbReference type="Proteomes" id="UP000747110">
    <property type="component" value="Unassembled WGS sequence"/>
</dbReference>
<feature type="compositionally biased region" description="Low complexity" evidence="1">
    <location>
        <begin position="54"/>
        <end position="67"/>
    </location>
</feature>
<gene>
    <name evidence="2" type="ORF">Vretifemale_13878</name>
</gene>
<accession>A0A8J4FSJ2</accession>
<evidence type="ECO:0000313" key="2">
    <source>
        <dbReference type="EMBL" id="GIL85273.1"/>
    </source>
</evidence>
<reference evidence="2" key="1">
    <citation type="journal article" date="2021" name="Proc. Natl. Acad. Sci. U.S.A.">
        <title>Three genomes in the algal genus Volvox reveal the fate of a haploid sex-determining region after a transition to homothallism.</title>
        <authorList>
            <person name="Yamamoto K."/>
            <person name="Hamaji T."/>
            <person name="Kawai-Toyooka H."/>
            <person name="Matsuzaki R."/>
            <person name="Takahashi F."/>
            <person name="Nishimura Y."/>
            <person name="Kawachi M."/>
            <person name="Noguchi H."/>
            <person name="Minakuchi Y."/>
            <person name="Umen J.G."/>
            <person name="Toyoda A."/>
            <person name="Nozaki H."/>
        </authorList>
    </citation>
    <scope>NUCLEOTIDE SEQUENCE</scope>
    <source>
        <strain evidence="2">NIES-3786</strain>
    </source>
</reference>
<sequence>MNPGIPRLLPAPPPQLPTLRTTPSPPPPPPPPRRRRSVRGSLSPTPRHHHGHHLTTALTTSTTTHPPQATVIRLQRLYLGKYFSLGPQTLIEFSQFVERLWRSSCMHASGFSLF</sequence>
<name>A0A8J4FSJ2_9CHLO</name>
<feature type="region of interest" description="Disordered" evidence="1">
    <location>
        <begin position="1"/>
        <end position="67"/>
    </location>
</feature>
<evidence type="ECO:0000313" key="3">
    <source>
        <dbReference type="Proteomes" id="UP000747110"/>
    </source>
</evidence>
<comment type="caution">
    <text evidence="2">The sequence shown here is derived from an EMBL/GenBank/DDBJ whole genome shotgun (WGS) entry which is preliminary data.</text>
</comment>
<keyword evidence="3" id="KW-1185">Reference proteome</keyword>
<dbReference type="EMBL" id="BNCP01000032">
    <property type="protein sequence ID" value="GIL85273.1"/>
    <property type="molecule type" value="Genomic_DNA"/>
</dbReference>
<dbReference type="OrthoDB" id="534659at2759"/>
<dbReference type="AlphaFoldDB" id="A0A8J4FSJ2"/>
<organism evidence="2 3">
    <name type="scientific">Volvox reticuliferus</name>
    <dbReference type="NCBI Taxonomy" id="1737510"/>
    <lineage>
        <taxon>Eukaryota</taxon>
        <taxon>Viridiplantae</taxon>
        <taxon>Chlorophyta</taxon>
        <taxon>core chlorophytes</taxon>
        <taxon>Chlorophyceae</taxon>
        <taxon>CS clade</taxon>
        <taxon>Chlamydomonadales</taxon>
        <taxon>Volvocaceae</taxon>
        <taxon>Volvox</taxon>
    </lineage>
</organism>
<proteinExistence type="predicted"/>
<evidence type="ECO:0000256" key="1">
    <source>
        <dbReference type="SAM" id="MobiDB-lite"/>
    </source>
</evidence>
<protein>
    <submittedName>
        <fullName evidence="2">Uncharacterized protein</fullName>
    </submittedName>
</protein>